<accession>A0A2G8JQB5</accession>
<dbReference type="InterPro" id="IPR002017">
    <property type="entry name" value="Spectrin_repeat"/>
</dbReference>
<feature type="region of interest" description="Disordered" evidence="3">
    <location>
        <begin position="75"/>
        <end position="109"/>
    </location>
</feature>
<keyword evidence="2" id="KW-0175">Coiled coil</keyword>
<dbReference type="SMART" id="SM00150">
    <property type="entry name" value="SPEC"/>
    <property type="match status" value="3"/>
</dbReference>
<dbReference type="Proteomes" id="UP000230750">
    <property type="component" value="Unassembled WGS sequence"/>
</dbReference>
<evidence type="ECO:0000313" key="4">
    <source>
        <dbReference type="EMBL" id="PIK37946.1"/>
    </source>
</evidence>
<gene>
    <name evidence="4" type="ORF">BSL78_25223</name>
</gene>
<evidence type="ECO:0000313" key="5">
    <source>
        <dbReference type="Proteomes" id="UP000230750"/>
    </source>
</evidence>
<dbReference type="STRING" id="307972.A0A2G8JQB5"/>
<evidence type="ECO:0000256" key="3">
    <source>
        <dbReference type="SAM" id="MobiDB-lite"/>
    </source>
</evidence>
<dbReference type="Pfam" id="PF00435">
    <property type="entry name" value="Spectrin"/>
    <property type="match status" value="1"/>
</dbReference>
<feature type="compositionally biased region" description="Basic and acidic residues" evidence="3">
    <location>
        <begin position="93"/>
        <end position="106"/>
    </location>
</feature>
<feature type="coiled-coil region" evidence="2">
    <location>
        <begin position="366"/>
        <end position="393"/>
    </location>
</feature>
<name>A0A2G8JQB5_STIJA</name>
<dbReference type="Gene3D" id="1.20.58.60">
    <property type="match status" value="3"/>
</dbReference>
<proteinExistence type="predicted"/>
<evidence type="ECO:0000256" key="2">
    <source>
        <dbReference type="SAM" id="Coils"/>
    </source>
</evidence>
<dbReference type="AlphaFoldDB" id="A0A2G8JQB5"/>
<reference evidence="4 5" key="1">
    <citation type="journal article" date="2017" name="PLoS Biol.">
        <title>The sea cucumber genome provides insights into morphological evolution and visceral regeneration.</title>
        <authorList>
            <person name="Zhang X."/>
            <person name="Sun L."/>
            <person name="Yuan J."/>
            <person name="Sun Y."/>
            <person name="Gao Y."/>
            <person name="Zhang L."/>
            <person name="Li S."/>
            <person name="Dai H."/>
            <person name="Hamel J.F."/>
            <person name="Liu C."/>
            <person name="Yu Y."/>
            <person name="Liu S."/>
            <person name="Lin W."/>
            <person name="Guo K."/>
            <person name="Jin S."/>
            <person name="Xu P."/>
            <person name="Storey K.B."/>
            <person name="Huan P."/>
            <person name="Zhang T."/>
            <person name="Zhou Y."/>
            <person name="Zhang J."/>
            <person name="Lin C."/>
            <person name="Li X."/>
            <person name="Xing L."/>
            <person name="Huo D."/>
            <person name="Sun M."/>
            <person name="Wang L."/>
            <person name="Mercier A."/>
            <person name="Li F."/>
            <person name="Yang H."/>
            <person name="Xiang J."/>
        </authorList>
    </citation>
    <scope>NUCLEOTIDE SEQUENCE [LARGE SCALE GENOMIC DNA]</scope>
    <source>
        <strain evidence="4">Shaxun</strain>
        <tissue evidence="4">Muscle</tissue>
    </source>
</reference>
<comment type="caution">
    <text evidence="4">The sequence shown here is derived from an EMBL/GenBank/DDBJ whole genome shotgun (WGS) entry which is preliminary data.</text>
</comment>
<sequence>DVVQRYNGLEGDLADRLSILEKALADSRSIQDSLDALLRWLDEKEKAFLRMEKGTVIVVKKEPLVENLQEYRPATRGTRNLQGQGGHVPGRIHLPDQEPQHPRTDPDVTVSKTGRLEKELDKFEEWLIPLLERLESAEFNDREIPELDEALQQISQDTDNHKRQYQDVHELGDELLSHPKAGDVSFVAAVLTNLEQNWRALEDVLTKRSEDLTLSKISAGTLMFFTLIAKCSLDKWSQQLDDRQAATKRYESKVRDVSFWIDGMESKLGKLDMTVQETRAVESQIQQLRPLQREISDYRPKIVDVNKVGAALDNMLRESKTALDTRRHYWSSQVGATLQTEWEPKQSRRRPSMDIQVDRSFREAEDTEVERELDVVNQRYDALERQMSDSLEDLHVIRLFAEKLEAVQNMQDWVTSVNVRLEEAKPTSQEVGGLSIELDAFHNVHSEVADYRPIILEIVHNAEQFLREHRDRLSPSLQNKLKSMTNNLRGEFEQVSVKSTEWLKDAQQLLEILRSEEQEQVSCKRSKRLLR</sequence>
<feature type="non-terminal residue" evidence="4">
    <location>
        <position position="1"/>
    </location>
</feature>
<keyword evidence="5" id="KW-1185">Reference proteome</keyword>
<protein>
    <submittedName>
        <fullName evidence="4">Putative nesprin-1</fullName>
    </submittedName>
</protein>
<organism evidence="4 5">
    <name type="scientific">Stichopus japonicus</name>
    <name type="common">Sea cucumber</name>
    <dbReference type="NCBI Taxonomy" id="307972"/>
    <lineage>
        <taxon>Eukaryota</taxon>
        <taxon>Metazoa</taxon>
        <taxon>Echinodermata</taxon>
        <taxon>Eleutherozoa</taxon>
        <taxon>Echinozoa</taxon>
        <taxon>Holothuroidea</taxon>
        <taxon>Aspidochirotacea</taxon>
        <taxon>Aspidochirotida</taxon>
        <taxon>Stichopodidae</taxon>
        <taxon>Apostichopus</taxon>
    </lineage>
</organism>
<keyword evidence="1" id="KW-0677">Repeat</keyword>
<dbReference type="OrthoDB" id="6618337at2759"/>
<evidence type="ECO:0000256" key="1">
    <source>
        <dbReference type="ARBA" id="ARBA00022737"/>
    </source>
</evidence>
<dbReference type="InterPro" id="IPR018159">
    <property type="entry name" value="Spectrin/alpha-actinin"/>
</dbReference>
<dbReference type="SUPFAM" id="SSF46966">
    <property type="entry name" value="Spectrin repeat"/>
    <property type="match status" value="4"/>
</dbReference>
<dbReference type="EMBL" id="MRZV01001427">
    <property type="protein sequence ID" value="PIK37946.1"/>
    <property type="molecule type" value="Genomic_DNA"/>
</dbReference>
<dbReference type="PANTHER" id="PTHR11915">
    <property type="entry name" value="SPECTRIN/FILAMIN RELATED CYTOSKELETAL PROTEIN"/>
    <property type="match status" value="1"/>
</dbReference>